<dbReference type="RefSeq" id="WP_091443585.1">
    <property type="nucleotide sequence ID" value="NZ_FOIE01000004.1"/>
</dbReference>
<dbReference type="GO" id="GO:0008703">
    <property type="term" value="F:5-amino-6-(5-phosphoribosylamino)uracil reductase activity"/>
    <property type="evidence" value="ECO:0007669"/>
    <property type="project" value="InterPro"/>
</dbReference>
<dbReference type="PANTHER" id="PTHR38011">
    <property type="entry name" value="DIHYDROFOLATE REDUCTASE FAMILY PROTEIN (AFU_ORTHOLOGUE AFUA_8G06820)"/>
    <property type="match status" value="1"/>
</dbReference>
<organism evidence="2 3">
    <name type="scientific">Geodermatophilus poikilotrophus</name>
    <dbReference type="NCBI Taxonomy" id="1333667"/>
    <lineage>
        <taxon>Bacteria</taxon>
        <taxon>Bacillati</taxon>
        <taxon>Actinomycetota</taxon>
        <taxon>Actinomycetes</taxon>
        <taxon>Geodermatophilales</taxon>
        <taxon>Geodermatophilaceae</taxon>
        <taxon>Geodermatophilus</taxon>
    </lineage>
</organism>
<dbReference type="EMBL" id="FOIE01000004">
    <property type="protein sequence ID" value="SET36237.1"/>
    <property type="molecule type" value="Genomic_DNA"/>
</dbReference>
<dbReference type="GO" id="GO:0009231">
    <property type="term" value="P:riboflavin biosynthetic process"/>
    <property type="evidence" value="ECO:0007669"/>
    <property type="project" value="InterPro"/>
</dbReference>
<keyword evidence="3" id="KW-1185">Reference proteome</keyword>
<dbReference type="InterPro" id="IPR002734">
    <property type="entry name" value="RibDG_C"/>
</dbReference>
<name>A0A1I0DV75_9ACTN</name>
<feature type="domain" description="Bacterial bifunctional deaminase-reductase C-terminal" evidence="1">
    <location>
        <begin position="4"/>
        <end position="155"/>
    </location>
</feature>
<dbReference type="Gene3D" id="3.40.430.10">
    <property type="entry name" value="Dihydrofolate Reductase, subunit A"/>
    <property type="match status" value="1"/>
</dbReference>
<accession>A0A1I0DV75</accession>
<dbReference type="AlphaFoldDB" id="A0A1I0DV75"/>
<dbReference type="InterPro" id="IPR050765">
    <property type="entry name" value="Riboflavin_Biosynth_HTPR"/>
</dbReference>
<dbReference type="Pfam" id="PF01872">
    <property type="entry name" value="RibD_C"/>
    <property type="match status" value="1"/>
</dbReference>
<sequence length="191" mass="20068">MRALTYYVGMSLDGYIAAPDGSADFFPVTRAVLDFIAAEYPETLPSHVRAHLGVTAPGSRFDTVVMGRATYAPALQAGITSPYAHLRQYVASTTLPAGSDPQVTVVPDPLGLVRRLKQEDGAGIWLAGGGRLAGALLDEIDELVIKRYPVVVGAGIPAIAADHATALPFEITDERTLVGGGTVTTHTRARA</sequence>
<evidence type="ECO:0000259" key="1">
    <source>
        <dbReference type="Pfam" id="PF01872"/>
    </source>
</evidence>
<protein>
    <submittedName>
        <fullName evidence="2">Dihydrofolate reductase</fullName>
    </submittedName>
</protein>
<gene>
    <name evidence="2" type="ORF">SAMN04488546_2161</name>
</gene>
<dbReference type="OrthoDB" id="195113at2"/>
<dbReference type="Proteomes" id="UP000198507">
    <property type="component" value="Unassembled WGS sequence"/>
</dbReference>
<reference evidence="3" key="1">
    <citation type="submission" date="2016-10" db="EMBL/GenBank/DDBJ databases">
        <authorList>
            <person name="Varghese N."/>
            <person name="Submissions S."/>
        </authorList>
    </citation>
    <scope>NUCLEOTIDE SEQUENCE [LARGE SCALE GENOMIC DNA]</scope>
    <source>
        <strain evidence="3">DSM 44209</strain>
    </source>
</reference>
<evidence type="ECO:0000313" key="3">
    <source>
        <dbReference type="Proteomes" id="UP000198507"/>
    </source>
</evidence>
<dbReference type="InterPro" id="IPR024072">
    <property type="entry name" value="DHFR-like_dom_sf"/>
</dbReference>
<dbReference type="SUPFAM" id="SSF53597">
    <property type="entry name" value="Dihydrofolate reductase-like"/>
    <property type="match status" value="1"/>
</dbReference>
<dbReference type="PANTHER" id="PTHR38011:SF11">
    <property type="entry name" value="2,5-DIAMINO-6-RIBOSYLAMINO-4(3H)-PYRIMIDINONE 5'-PHOSPHATE REDUCTASE"/>
    <property type="match status" value="1"/>
</dbReference>
<evidence type="ECO:0000313" key="2">
    <source>
        <dbReference type="EMBL" id="SET36237.1"/>
    </source>
</evidence>
<proteinExistence type="predicted"/>